<dbReference type="Pfam" id="PF01796">
    <property type="entry name" value="OB_ChsH2_C"/>
    <property type="match status" value="1"/>
</dbReference>
<evidence type="ECO:0000313" key="5">
    <source>
        <dbReference type="EMBL" id="OAT81132.1"/>
    </source>
</evidence>
<evidence type="ECO:0000259" key="4">
    <source>
        <dbReference type="Pfam" id="PF12172"/>
    </source>
</evidence>
<feature type="domain" description="ChsH2 C-terminal OB-fold" evidence="2">
    <location>
        <begin position="396"/>
        <end position="451"/>
    </location>
</feature>
<reference evidence="5 6" key="1">
    <citation type="submission" date="2016-04" db="EMBL/GenBank/DDBJ databases">
        <authorList>
            <person name="Evans L.H."/>
            <person name="Alamgir A."/>
            <person name="Owens N."/>
            <person name="Weber N.D."/>
            <person name="Virtaneva K."/>
            <person name="Barbian K."/>
            <person name="Babar A."/>
            <person name="Rosenke K."/>
        </authorList>
    </citation>
    <scope>NUCLEOTIDE SEQUENCE [LARGE SCALE GENOMIC DNA]</scope>
    <source>
        <strain evidence="5 6">LMa1</strain>
    </source>
</reference>
<feature type="domain" description="Beta-ketoacyl-[acyl-carrier-protein] synthase III C-terminal" evidence="3">
    <location>
        <begin position="211"/>
        <end position="288"/>
    </location>
</feature>
<dbReference type="SUPFAM" id="SSF50249">
    <property type="entry name" value="Nucleic acid-binding proteins"/>
    <property type="match status" value="1"/>
</dbReference>
<dbReference type="InterPro" id="IPR016039">
    <property type="entry name" value="Thiolase-like"/>
</dbReference>
<dbReference type="InterPro" id="IPR002878">
    <property type="entry name" value="ChsH2_C"/>
</dbReference>
<protein>
    <submittedName>
        <fullName evidence="5">3-hydroxy-3-methylglutaryl CoA synthase</fullName>
    </submittedName>
</protein>
<dbReference type="InterPro" id="IPR022002">
    <property type="entry name" value="ChsH2_Znr"/>
</dbReference>
<comment type="caution">
    <text evidence="5">The sequence shown here is derived from an EMBL/GenBank/DDBJ whole genome shotgun (WGS) entry which is preliminary data.</text>
</comment>
<dbReference type="GO" id="GO:0016746">
    <property type="term" value="F:acyltransferase activity"/>
    <property type="evidence" value="ECO:0007669"/>
    <property type="project" value="InterPro"/>
</dbReference>
<dbReference type="PANTHER" id="PTHR34075">
    <property type="entry name" value="BLR3430 PROTEIN"/>
    <property type="match status" value="1"/>
</dbReference>
<dbReference type="InterPro" id="IPR013747">
    <property type="entry name" value="ACP_syn_III_C"/>
</dbReference>
<dbReference type="Gene3D" id="3.40.47.10">
    <property type="match status" value="1"/>
</dbReference>
<name>A0A1B7LDK6_9FIRM</name>
<dbReference type="SUPFAM" id="SSF53901">
    <property type="entry name" value="Thiolase-like"/>
    <property type="match status" value="2"/>
</dbReference>
<evidence type="ECO:0000313" key="6">
    <source>
        <dbReference type="Proteomes" id="UP000078532"/>
    </source>
</evidence>
<evidence type="ECO:0000256" key="1">
    <source>
        <dbReference type="ARBA" id="ARBA00022679"/>
    </source>
</evidence>
<dbReference type="Proteomes" id="UP000078532">
    <property type="component" value="Unassembled WGS sequence"/>
</dbReference>
<feature type="domain" description="ChsH2 rubredoxin-like zinc ribbon" evidence="4">
    <location>
        <begin position="358"/>
        <end position="383"/>
    </location>
</feature>
<dbReference type="InterPro" id="IPR052513">
    <property type="entry name" value="Thioester_dehydratase-like"/>
</dbReference>
<dbReference type="AlphaFoldDB" id="A0A1B7LDK6"/>
<dbReference type="EMBL" id="LYVF01000168">
    <property type="protein sequence ID" value="OAT81132.1"/>
    <property type="molecule type" value="Genomic_DNA"/>
</dbReference>
<evidence type="ECO:0000259" key="3">
    <source>
        <dbReference type="Pfam" id="PF08541"/>
    </source>
</evidence>
<keyword evidence="1" id="KW-0808">Transferase</keyword>
<dbReference type="Pfam" id="PF12172">
    <property type="entry name" value="zf-ChsH2"/>
    <property type="match status" value="1"/>
</dbReference>
<accession>A0A1B7LDK6</accession>
<dbReference type="OrthoDB" id="9785144at2"/>
<dbReference type="InterPro" id="IPR012340">
    <property type="entry name" value="NA-bd_OB-fold"/>
</dbReference>
<gene>
    <name evidence="5" type="ORF">A6M21_12050</name>
</gene>
<sequence>MAGITAYGAYIPFNRLERRRLTEAFDEPALPGEKAVANYDEDSVTMAVEAARNCLNGLPPGGLDGVYFATTTPPYREKQSATTIGAALDAPELVRTADFTSTLRAGSAALLAAADTVNSGARSVLVTAADCRPGAAGGQFEQLFGDAAAALVIGKENVLAEIEDSCTVAGDVITQWREAEDRYVRTWEERFVINRGYTPLVAGALTAIAGRNGISPRDIDRLVLSAPSPRYQTAAALSLGFQKQQIQDGLFDTVGIAGAAHAPLMLTAALERAEPGERILLVTFGEGADAILFRVTEKIKQFHPRRNTTAYLQSRKNSMNYQTYLRWKNMLDFEPPRRPDPDRPSAPAMWRNAKNNLAFYGSRCNNCGTPQIPAQRVCVHCRTKDQMSPYRFAGIAARIATYTIDYLTFSQDPPTVFAVIDFAGGGRLLCEMTDCDPAAVAIGMEVEMTFRRLFKAGGIHNYYWKAMPGR</sequence>
<evidence type="ECO:0000259" key="2">
    <source>
        <dbReference type="Pfam" id="PF01796"/>
    </source>
</evidence>
<organism evidence="5 6">
    <name type="scientific">Desulfotomaculum copahuensis</name>
    <dbReference type="NCBI Taxonomy" id="1838280"/>
    <lineage>
        <taxon>Bacteria</taxon>
        <taxon>Bacillati</taxon>
        <taxon>Bacillota</taxon>
        <taxon>Clostridia</taxon>
        <taxon>Eubacteriales</taxon>
        <taxon>Desulfotomaculaceae</taxon>
        <taxon>Desulfotomaculum</taxon>
    </lineage>
</organism>
<keyword evidence="6" id="KW-1185">Reference proteome</keyword>
<dbReference type="CDD" id="cd00827">
    <property type="entry name" value="init_cond_enzymes"/>
    <property type="match status" value="1"/>
</dbReference>
<proteinExistence type="predicted"/>
<dbReference type="Pfam" id="PF08541">
    <property type="entry name" value="ACP_syn_III_C"/>
    <property type="match status" value="1"/>
</dbReference>
<dbReference type="RefSeq" id="WP_066669176.1">
    <property type="nucleotide sequence ID" value="NZ_LYVF01000168.1"/>
</dbReference>
<dbReference type="STRING" id="1838280.A6M21_12050"/>
<dbReference type="PANTHER" id="PTHR34075:SF5">
    <property type="entry name" value="BLR3430 PROTEIN"/>
    <property type="match status" value="1"/>
</dbReference>